<dbReference type="InterPro" id="IPR006796">
    <property type="entry name" value="Dickkopf_N"/>
</dbReference>
<dbReference type="GO" id="GO:0048019">
    <property type="term" value="F:receptor antagonist activity"/>
    <property type="evidence" value="ECO:0007669"/>
    <property type="project" value="TreeGrafter"/>
</dbReference>
<dbReference type="InterPro" id="IPR047300">
    <property type="entry name" value="Dkk3_Cys2"/>
</dbReference>
<keyword evidence="3" id="KW-0217">Developmental protein</keyword>
<evidence type="ECO:0000256" key="8">
    <source>
        <dbReference type="SAM" id="SignalP"/>
    </source>
</evidence>
<evidence type="ECO:0000313" key="11">
    <source>
        <dbReference type="Proteomes" id="UP000265140"/>
    </source>
</evidence>
<reference evidence="11" key="1">
    <citation type="journal article" date="2014" name="PLoS ONE">
        <title>The genome and linkage map of the northern pike (Esox lucius): conserved synteny revealed between the salmonid sister group and the Neoteleostei.</title>
        <authorList>
            <person name="Rondeau E.B."/>
            <person name="Minkley D.R."/>
            <person name="Leong J.S."/>
            <person name="Messmer A.M."/>
            <person name="Jantzen J.R."/>
            <person name="von Schalburg K.R."/>
            <person name="Lemon C."/>
            <person name="Bird N.H."/>
            <person name="Koop B.F."/>
        </authorList>
    </citation>
    <scope>NUCLEOTIDE SEQUENCE</scope>
</reference>
<comment type="subcellular location">
    <subcellularLocation>
        <location evidence="1">Secreted</location>
    </subcellularLocation>
</comment>
<dbReference type="GO" id="GO:0090090">
    <property type="term" value="P:negative regulation of canonical Wnt signaling pathway"/>
    <property type="evidence" value="ECO:0007669"/>
    <property type="project" value="TreeGrafter"/>
</dbReference>
<evidence type="ECO:0000256" key="6">
    <source>
        <dbReference type="ARBA" id="ARBA00022729"/>
    </source>
</evidence>
<name>A0A3P8YEY4_ESOLU</name>
<dbReference type="RefSeq" id="XP_010879201.1">
    <property type="nucleotide sequence ID" value="XM_010880899.5"/>
</dbReference>
<sequence length="299" mass="33690">MLYLALLTISLTFINGILLPESARHVDSDINQHVEDKLAQGHTPLNYMFEEAEELMEDTQHQLEDAVHQTENDTAKTSLQLHNLPSNYHNASSSDSVVRNHSIHTTTETVHKVTNNTTGETHITKTPIQSSGKGNNINHECVTNEDCEKGKYCRYETHRSSCRTCKLLDVPCSKDEECCTGQLCVWGQCSQNTTKGEAGSTCQYQKECRHDLCCAFHKALRFAVCMAKPIERERCYGISNHLMELLSWDTEGESPREHCPCAGDLQCLHLGRGSMCLKEQNSSEEDLTDTLYSEIDYIV</sequence>
<evidence type="ECO:0000256" key="3">
    <source>
        <dbReference type="ARBA" id="ARBA00022473"/>
    </source>
</evidence>
<dbReference type="GO" id="GO:0005615">
    <property type="term" value="C:extracellular space"/>
    <property type="evidence" value="ECO:0007669"/>
    <property type="project" value="TreeGrafter"/>
</dbReference>
<dbReference type="GeneID" id="105016816"/>
<dbReference type="InParanoid" id="A0A3P8YEY4"/>
<keyword evidence="5" id="KW-0879">Wnt signaling pathway</keyword>
<dbReference type="KEGG" id="els:105016816"/>
<dbReference type="PANTHER" id="PTHR12113:SF8">
    <property type="entry name" value="DICKKOPF-RELATED PROTEIN 3"/>
    <property type="match status" value="1"/>
</dbReference>
<keyword evidence="11" id="KW-1185">Reference proteome</keyword>
<accession>A0A3P8YEY4</accession>
<proteinExistence type="inferred from homology"/>
<evidence type="ECO:0000256" key="1">
    <source>
        <dbReference type="ARBA" id="ARBA00004613"/>
    </source>
</evidence>
<protein>
    <recommendedName>
        <fullName evidence="9">Dickkopf N-terminal cysteine-rich domain-containing protein</fullName>
    </recommendedName>
</protein>
<dbReference type="GO" id="GO:0016055">
    <property type="term" value="P:Wnt signaling pathway"/>
    <property type="evidence" value="ECO:0007669"/>
    <property type="project" value="UniProtKB-KW"/>
</dbReference>
<dbReference type="PANTHER" id="PTHR12113">
    <property type="entry name" value="DICKKOPF3-LIKE 3"/>
    <property type="match status" value="1"/>
</dbReference>
<feature type="signal peptide" evidence="8">
    <location>
        <begin position="1"/>
        <end position="16"/>
    </location>
</feature>
<dbReference type="CDD" id="cd23274">
    <property type="entry name" value="Dkk3_Cys2"/>
    <property type="match status" value="1"/>
</dbReference>
<organism evidence="10 11">
    <name type="scientific">Esox lucius</name>
    <name type="common">Northern pike</name>
    <dbReference type="NCBI Taxonomy" id="8010"/>
    <lineage>
        <taxon>Eukaryota</taxon>
        <taxon>Metazoa</taxon>
        <taxon>Chordata</taxon>
        <taxon>Craniata</taxon>
        <taxon>Vertebrata</taxon>
        <taxon>Euteleostomi</taxon>
        <taxon>Actinopterygii</taxon>
        <taxon>Neopterygii</taxon>
        <taxon>Teleostei</taxon>
        <taxon>Protacanthopterygii</taxon>
        <taxon>Esociformes</taxon>
        <taxon>Esocidae</taxon>
        <taxon>Esox</taxon>
    </lineage>
</organism>
<evidence type="ECO:0000256" key="4">
    <source>
        <dbReference type="ARBA" id="ARBA00022525"/>
    </source>
</evidence>
<reference evidence="10" key="4">
    <citation type="submission" date="2025-09" db="UniProtKB">
        <authorList>
            <consortium name="Ensembl"/>
        </authorList>
    </citation>
    <scope>IDENTIFICATION</scope>
</reference>
<dbReference type="GO" id="GO:0039706">
    <property type="term" value="F:co-receptor binding"/>
    <property type="evidence" value="ECO:0007669"/>
    <property type="project" value="TreeGrafter"/>
</dbReference>
<dbReference type="Proteomes" id="UP000265140">
    <property type="component" value="Chromosome 2"/>
</dbReference>
<dbReference type="InterPro" id="IPR039863">
    <property type="entry name" value="DKK1-4"/>
</dbReference>
<keyword evidence="4" id="KW-0964">Secreted</keyword>
<evidence type="ECO:0000256" key="2">
    <source>
        <dbReference type="ARBA" id="ARBA00010842"/>
    </source>
</evidence>
<feature type="chain" id="PRO_5018316927" description="Dickkopf N-terminal cysteine-rich domain-containing protein" evidence="8">
    <location>
        <begin position="17"/>
        <end position="299"/>
    </location>
</feature>
<dbReference type="GeneTree" id="ENSGT00390000000221"/>
<dbReference type="CTD" id="570418"/>
<dbReference type="Gene3D" id="2.10.80.10">
    <property type="entry name" value="Lipase, subunit A"/>
    <property type="match status" value="1"/>
</dbReference>
<dbReference type="Pfam" id="PF04706">
    <property type="entry name" value="Dickkopf_N"/>
    <property type="match status" value="1"/>
</dbReference>
<evidence type="ECO:0000313" key="10">
    <source>
        <dbReference type="Ensembl" id="ENSELUP00000015157.1"/>
    </source>
</evidence>
<evidence type="ECO:0000259" key="9">
    <source>
        <dbReference type="Pfam" id="PF04706"/>
    </source>
</evidence>
<evidence type="ECO:0000256" key="7">
    <source>
        <dbReference type="ARBA" id="ARBA00023157"/>
    </source>
</evidence>
<dbReference type="AlphaFoldDB" id="A0A3P8YEY4"/>
<dbReference type="OMA" id="CKAIDVP"/>
<dbReference type="Ensembl" id="ENSELUT00000039217.3">
    <property type="protein sequence ID" value="ENSELUP00000015157.1"/>
    <property type="gene ID" value="ENSELUG00000015130.3"/>
</dbReference>
<feature type="domain" description="Dickkopf N-terminal cysteine-rich" evidence="9">
    <location>
        <begin position="140"/>
        <end position="190"/>
    </location>
</feature>
<keyword evidence="6 8" id="KW-0732">Signal</keyword>
<comment type="similarity">
    <text evidence="2">Belongs to the dickkopf family.</text>
</comment>
<reference evidence="10" key="2">
    <citation type="submission" date="2020-02" db="EMBL/GenBank/DDBJ databases">
        <title>Esox lucius (northern pike) genome, fEsoLuc1, primary haplotype.</title>
        <authorList>
            <person name="Myers G."/>
            <person name="Karagic N."/>
            <person name="Meyer A."/>
            <person name="Pippel M."/>
            <person name="Reichard M."/>
            <person name="Winkler S."/>
            <person name="Tracey A."/>
            <person name="Sims Y."/>
            <person name="Howe K."/>
            <person name="Rhie A."/>
            <person name="Formenti G."/>
            <person name="Durbin R."/>
            <person name="Fedrigo O."/>
            <person name="Jarvis E.D."/>
        </authorList>
    </citation>
    <scope>NUCLEOTIDE SEQUENCE [LARGE SCALE GENOMIC DNA]</scope>
</reference>
<evidence type="ECO:0000256" key="5">
    <source>
        <dbReference type="ARBA" id="ARBA00022687"/>
    </source>
</evidence>
<dbReference type="OrthoDB" id="6359792at2759"/>
<reference evidence="10" key="3">
    <citation type="submission" date="2025-08" db="UniProtKB">
        <authorList>
            <consortium name="Ensembl"/>
        </authorList>
    </citation>
    <scope>IDENTIFICATION</scope>
</reference>
<dbReference type="Bgee" id="ENSELUG00000015130">
    <property type="expression patterns" value="Expressed in brain and 6 other cell types or tissues"/>
</dbReference>
<keyword evidence="7" id="KW-1015">Disulfide bond</keyword>
<dbReference type="FunFam" id="2.10.80.10:FF:000008">
    <property type="entry name" value="Dickkopf WNT-signaling pathway inhibitor 3a"/>
    <property type="match status" value="1"/>
</dbReference>
<dbReference type="STRING" id="8010.ENSELUP00000015157"/>